<gene>
    <name evidence="1" type="ORF">J1605_014056</name>
</gene>
<reference evidence="1 2" key="1">
    <citation type="submission" date="2022-11" db="EMBL/GenBank/DDBJ databases">
        <title>Whole genome sequence of Eschrichtius robustus ER-17-0199.</title>
        <authorList>
            <person name="Bruniche-Olsen A."/>
            <person name="Black A.N."/>
            <person name="Fields C.J."/>
            <person name="Walden K."/>
            <person name="Dewoody J.A."/>
        </authorList>
    </citation>
    <scope>NUCLEOTIDE SEQUENCE [LARGE SCALE GENOMIC DNA]</scope>
    <source>
        <strain evidence="1">ER-17-0199</strain>
        <tissue evidence="1">Blubber</tissue>
    </source>
</reference>
<dbReference type="AlphaFoldDB" id="A0AB34GGJ4"/>
<evidence type="ECO:0008006" key="3">
    <source>
        <dbReference type="Google" id="ProtNLM"/>
    </source>
</evidence>
<dbReference type="EMBL" id="JAIQCJ010002278">
    <property type="protein sequence ID" value="KAJ8777951.1"/>
    <property type="molecule type" value="Genomic_DNA"/>
</dbReference>
<accession>A0AB34GGJ4</accession>
<comment type="caution">
    <text evidence="1">The sequence shown here is derived from an EMBL/GenBank/DDBJ whole genome shotgun (WGS) entry which is preliminary data.</text>
</comment>
<proteinExistence type="predicted"/>
<dbReference type="GO" id="GO:0033179">
    <property type="term" value="C:proton-transporting V-type ATPase, V0 domain"/>
    <property type="evidence" value="ECO:0007669"/>
    <property type="project" value="InterPro"/>
</dbReference>
<dbReference type="GO" id="GO:0046961">
    <property type="term" value="F:proton-transporting ATPase activity, rotational mechanism"/>
    <property type="evidence" value="ECO:0007669"/>
    <property type="project" value="InterPro"/>
</dbReference>
<sequence>MSFFPELYFNVDNGYLEGLVRGLKAGVLSQADYLNLVQCETLEGEPRGRAAGPRKAGREAGAGLNVLRSGSGSWGFSKGLRGRGYRIRA</sequence>
<organism evidence="1 2">
    <name type="scientific">Eschrichtius robustus</name>
    <name type="common">California gray whale</name>
    <name type="synonym">Eschrichtius gibbosus</name>
    <dbReference type="NCBI Taxonomy" id="9764"/>
    <lineage>
        <taxon>Eukaryota</taxon>
        <taxon>Metazoa</taxon>
        <taxon>Chordata</taxon>
        <taxon>Craniata</taxon>
        <taxon>Vertebrata</taxon>
        <taxon>Euteleostomi</taxon>
        <taxon>Mammalia</taxon>
        <taxon>Eutheria</taxon>
        <taxon>Laurasiatheria</taxon>
        <taxon>Artiodactyla</taxon>
        <taxon>Whippomorpha</taxon>
        <taxon>Cetacea</taxon>
        <taxon>Mysticeti</taxon>
        <taxon>Eschrichtiidae</taxon>
        <taxon>Eschrichtius</taxon>
    </lineage>
</organism>
<dbReference type="InterPro" id="IPR016727">
    <property type="entry name" value="ATPase_V0-cplx_dsu"/>
</dbReference>
<evidence type="ECO:0000313" key="1">
    <source>
        <dbReference type="EMBL" id="KAJ8777951.1"/>
    </source>
</evidence>
<evidence type="ECO:0000313" key="2">
    <source>
        <dbReference type="Proteomes" id="UP001159641"/>
    </source>
</evidence>
<name>A0AB34GGJ4_ESCRO</name>
<keyword evidence="2" id="KW-1185">Reference proteome</keyword>
<dbReference type="Proteomes" id="UP001159641">
    <property type="component" value="Unassembled WGS sequence"/>
</dbReference>
<protein>
    <recommendedName>
        <fullName evidence="3">V-type proton ATPase subunit d 1</fullName>
    </recommendedName>
</protein>
<dbReference type="PANTHER" id="PTHR11028">
    <property type="entry name" value="VACUOLAR ATP SYNTHASE SUBUNIT AC39"/>
    <property type="match status" value="1"/>
</dbReference>